<dbReference type="PROSITE" id="PS00463">
    <property type="entry name" value="ZN2_CY6_FUNGAL_1"/>
    <property type="match status" value="1"/>
</dbReference>
<keyword evidence="1" id="KW-0479">Metal-binding</keyword>
<organism evidence="4 5">
    <name type="scientific">Hypholoma sublateritium (strain FD-334 SS-4)</name>
    <dbReference type="NCBI Taxonomy" id="945553"/>
    <lineage>
        <taxon>Eukaryota</taxon>
        <taxon>Fungi</taxon>
        <taxon>Dikarya</taxon>
        <taxon>Basidiomycota</taxon>
        <taxon>Agaricomycotina</taxon>
        <taxon>Agaricomycetes</taxon>
        <taxon>Agaricomycetidae</taxon>
        <taxon>Agaricales</taxon>
        <taxon>Agaricineae</taxon>
        <taxon>Strophariaceae</taxon>
        <taxon>Hypholoma</taxon>
    </lineage>
</organism>
<dbReference type="InterPro" id="IPR050987">
    <property type="entry name" value="AtrR-like"/>
</dbReference>
<dbReference type="OMA" id="QACWTII"/>
<gene>
    <name evidence="4" type="ORF">HYPSUDRAFT_43968</name>
</gene>
<dbReference type="GO" id="GO:0000981">
    <property type="term" value="F:DNA-binding transcription factor activity, RNA polymerase II-specific"/>
    <property type="evidence" value="ECO:0007669"/>
    <property type="project" value="InterPro"/>
</dbReference>
<dbReference type="Proteomes" id="UP000054270">
    <property type="component" value="Unassembled WGS sequence"/>
</dbReference>
<dbReference type="GO" id="GO:0005634">
    <property type="term" value="C:nucleus"/>
    <property type="evidence" value="ECO:0007669"/>
    <property type="project" value="InterPro"/>
</dbReference>
<dbReference type="Gene3D" id="4.10.240.10">
    <property type="entry name" value="Zn(2)-C6 fungal-type DNA-binding domain"/>
    <property type="match status" value="1"/>
</dbReference>
<dbReference type="STRING" id="945553.A0A0D2PIK5"/>
<dbReference type="GO" id="GO:0008270">
    <property type="term" value="F:zinc ion binding"/>
    <property type="evidence" value="ECO:0007669"/>
    <property type="project" value="InterPro"/>
</dbReference>
<sequence>MSSNEDEFNDGENSAGGYQKKRRIQRACDICRRKKIRCDGVQMPGNKCSNCIAYSFDCTYVETAKKRGPPKGYVETLENRVERLEKLLRRLCPDEDSYRKLTESLDSNWMAERPPADPSELIGTSLTTLASAPSQRPGKNTTVGIDYVTTSIRHAANEPIPLPDVEEETTLILADNLKRLELEPSEYRFFGKSSGAMLVHTALELKSEYTGSADLLDIVELSRKRKMMKNLRSEFWTSRPWEKSYALIEKPKHTFPEPDLAKHLVDLYFDCVNLYLPLLHRPTFEKWTNEGLHLSNDQFAHVYLLVLAVGARYSTDPRAMLDGVDSYHSCGWKWFDQVQMMKRSMLSPPTLFDIQSYCLAVQFLQGSSAPQSCWTLVGIGIRLAQDVGAHRRKIYSHKMTAEDEMWKRAFWVLVCVDRMVSSSLGRPCAIQDEDFDLDLPVDCDDEYWDNPDPEQRFKQPAGKPSMVTFFILYLKLHQILAFSLRTIYSINKSKVLLGFIGSQWEQHIVAELDSALNKWVDTVPDHLRWDPVREDDQCFAQSVALYSAYYHIQILIHRPFIPSPSKPSPLSFPSLAICTNAARSCCHVVDIQRKRTAALGKAKPPHMMATPQIQVRPPSHCSGRPR</sequence>
<evidence type="ECO:0000256" key="2">
    <source>
        <dbReference type="ARBA" id="ARBA00023242"/>
    </source>
</evidence>
<dbReference type="PROSITE" id="PS50048">
    <property type="entry name" value="ZN2_CY6_FUNGAL_2"/>
    <property type="match status" value="1"/>
</dbReference>
<dbReference type="GO" id="GO:0006351">
    <property type="term" value="P:DNA-templated transcription"/>
    <property type="evidence" value="ECO:0007669"/>
    <property type="project" value="InterPro"/>
</dbReference>
<evidence type="ECO:0000259" key="3">
    <source>
        <dbReference type="PROSITE" id="PS50048"/>
    </source>
</evidence>
<dbReference type="EMBL" id="KN817573">
    <property type="protein sequence ID" value="KJA19855.1"/>
    <property type="molecule type" value="Genomic_DNA"/>
</dbReference>
<dbReference type="Pfam" id="PF00172">
    <property type="entry name" value="Zn_clus"/>
    <property type="match status" value="1"/>
</dbReference>
<proteinExistence type="predicted"/>
<dbReference type="CDD" id="cd15486">
    <property type="entry name" value="ZIP_Sip4"/>
    <property type="match status" value="1"/>
</dbReference>
<feature type="domain" description="Zn(2)-C6 fungal-type" evidence="3">
    <location>
        <begin position="27"/>
        <end position="60"/>
    </location>
</feature>
<dbReference type="InterPro" id="IPR001138">
    <property type="entry name" value="Zn2Cys6_DnaBD"/>
</dbReference>
<dbReference type="SMART" id="SM00066">
    <property type="entry name" value="GAL4"/>
    <property type="match status" value="1"/>
</dbReference>
<evidence type="ECO:0000313" key="4">
    <source>
        <dbReference type="EMBL" id="KJA19855.1"/>
    </source>
</evidence>
<dbReference type="CDD" id="cd00067">
    <property type="entry name" value="GAL4"/>
    <property type="match status" value="1"/>
</dbReference>
<dbReference type="AlphaFoldDB" id="A0A0D2PIK5"/>
<keyword evidence="2" id="KW-0539">Nucleus</keyword>
<dbReference type="SUPFAM" id="SSF57701">
    <property type="entry name" value="Zn2/Cys6 DNA-binding domain"/>
    <property type="match status" value="1"/>
</dbReference>
<dbReference type="InterPro" id="IPR036864">
    <property type="entry name" value="Zn2-C6_fun-type_DNA-bd_sf"/>
</dbReference>
<evidence type="ECO:0000256" key="1">
    <source>
        <dbReference type="ARBA" id="ARBA00022723"/>
    </source>
</evidence>
<dbReference type="PANTHER" id="PTHR46910">
    <property type="entry name" value="TRANSCRIPTION FACTOR PDR1"/>
    <property type="match status" value="1"/>
</dbReference>
<accession>A0A0D2PIK5</accession>
<dbReference type="GO" id="GO:0003677">
    <property type="term" value="F:DNA binding"/>
    <property type="evidence" value="ECO:0007669"/>
    <property type="project" value="InterPro"/>
</dbReference>
<dbReference type="InterPro" id="IPR020448">
    <property type="entry name" value="Maltose_ferment_reg_DNA-bd"/>
</dbReference>
<protein>
    <recommendedName>
        <fullName evidence="3">Zn(2)-C6 fungal-type domain-containing protein</fullName>
    </recommendedName>
</protein>
<keyword evidence="5" id="KW-1185">Reference proteome</keyword>
<dbReference type="Pfam" id="PF04082">
    <property type="entry name" value="Fungal_trans"/>
    <property type="match status" value="1"/>
</dbReference>
<reference evidence="5" key="1">
    <citation type="submission" date="2014-04" db="EMBL/GenBank/DDBJ databases">
        <title>Evolutionary Origins and Diversification of the Mycorrhizal Mutualists.</title>
        <authorList>
            <consortium name="DOE Joint Genome Institute"/>
            <consortium name="Mycorrhizal Genomics Consortium"/>
            <person name="Kohler A."/>
            <person name="Kuo A."/>
            <person name="Nagy L.G."/>
            <person name="Floudas D."/>
            <person name="Copeland A."/>
            <person name="Barry K.W."/>
            <person name="Cichocki N."/>
            <person name="Veneault-Fourrey C."/>
            <person name="LaButti K."/>
            <person name="Lindquist E.A."/>
            <person name="Lipzen A."/>
            <person name="Lundell T."/>
            <person name="Morin E."/>
            <person name="Murat C."/>
            <person name="Riley R."/>
            <person name="Ohm R."/>
            <person name="Sun H."/>
            <person name="Tunlid A."/>
            <person name="Henrissat B."/>
            <person name="Grigoriev I.V."/>
            <person name="Hibbett D.S."/>
            <person name="Martin F."/>
        </authorList>
    </citation>
    <scope>NUCLEOTIDE SEQUENCE [LARGE SCALE GENOMIC DNA]</scope>
    <source>
        <strain evidence="5">FD-334 SS-4</strain>
    </source>
</reference>
<evidence type="ECO:0000313" key="5">
    <source>
        <dbReference type="Proteomes" id="UP000054270"/>
    </source>
</evidence>
<dbReference type="PANTHER" id="PTHR46910:SF38">
    <property type="entry name" value="ZN(2)-C6 FUNGAL-TYPE DOMAIN-CONTAINING PROTEIN"/>
    <property type="match status" value="1"/>
</dbReference>
<dbReference type="CDD" id="cd12148">
    <property type="entry name" value="fungal_TF_MHR"/>
    <property type="match status" value="1"/>
</dbReference>
<dbReference type="OrthoDB" id="4456959at2759"/>
<dbReference type="SMART" id="SM00906">
    <property type="entry name" value="Fungal_trans"/>
    <property type="match status" value="1"/>
</dbReference>
<dbReference type="PRINTS" id="PR00054">
    <property type="entry name" value="FUNGALZNCYS"/>
</dbReference>
<dbReference type="InterPro" id="IPR007219">
    <property type="entry name" value="XnlR_reg_dom"/>
</dbReference>
<name>A0A0D2PIK5_HYPSF</name>